<evidence type="ECO:0008006" key="5">
    <source>
        <dbReference type="Google" id="ProtNLM"/>
    </source>
</evidence>
<feature type="chain" id="PRO_5007653960" description="Serum amyloid A protein" evidence="1">
    <location>
        <begin position="17"/>
        <end position="67"/>
    </location>
</feature>
<accession>E4XI38</accession>
<keyword evidence="1" id="KW-0732">Signal</keyword>
<gene>
    <name evidence="2" type="ORF">GSOID_T00011191001</name>
    <name evidence="3" type="ORF">GSOID_T00023335001</name>
</gene>
<dbReference type="OrthoDB" id="10337191at2759"/>
<dbReference type="EMBL" id="FN656355">
    <property type="protein sequence ID" value="CBY41271.1"/>
    <property type="molecule type" value="Genomic_DNA"/>
</dbReference>
<evidence type="ECO:0000313" key="3">
    <source>
        <dbReference type="EMBL" id="CBY41271.1"/>
    </source>
</evidence>
<evidence type="ECO:0000313" key="2">
    <source>
        <dbReference type="EMBL" id="CBY10254.1"/>
    </source>
</evidence>
<sequence>MNFSAIIALFGTMASAQLYDYDQNVEKRAGDKYFSTGAQGRMNKDYAGRRLRMIDGGSSAYRQRMFG</sequence>
<dbReference type="Proteomes" id="UP000011014">
    <property type="component" value="Unassembled WGS sequence"/>
</dbReference>
<protein>
    <recommendedName>
        <fullName evidence="5">Serum amyloid A protein</fullName>
    </recommendedName>
</protein>
<evidence type="ECO:0000313" key="4">
    <source>
        <dbReference type="Proteomes" id="UP000001307"/>
    </source>
</evidence>
<dbReference type="Proteomes" id="UP000001307">
    <property type="component" value="Unassembled WGS sequence"/>
</dbReference>
<dbReference type="AlphaFoldDB" id="E4XI38"/>
<name>E4XI38_OIKDI</name>
<proteinExistence type="predicted"/>
<reference evidence="2" key="1">
    <citation type="journal article" date="2010" name="Science">
        <title>Plasticity of animal genome architecture unmasked by rapid evolution of a pelagic tunicate.</title>
        <authorList>
            <person name="Denoeud F."/>
            <person name="Henriet S."/>
            <person name="Mungpakdee S."/>
            <person name="Aury J.M."/>
            <person name="Da Silva C."/>
            <person name="Brinkmann H."/>
            <person name="Mikhaleva J."/>
            <person name="Olsen L.C."/>
            <person name="Jubin C."/>
            <person name="Canestro C."/>
            <person name="Bouquet J.M."/>
            <person name="Danks G."/>
            <person name="Poulain J."/>
            <person name="Campsteijn C."/>
            <person name="Adamski M."/>
            <person name="Cross I."/>
            <person name="Yadetie F."/>
            <person name="Muffato M."/>
            <person name="Louis A."/>
            <person name="Butcher S."/>
            <person name="Tsagkogeorga G."/>
            <person name="Konrad A."/>
            <person name="Singh S."/>
            <person name="Jensen M.F."/>
            <person name="Cong E.H."/>
            <person name="Eikeseth-Otteraa H."/>
            <person name="Noel B."/>
            <person name="Anthouard V."/>
            <person name="Porcel B.M."/>
            <person name="Kachouri-Lafond R."/>
            <person name="Nishino A."/>
            <person name="Ugolini M."/>
            <person name="Chourrout P."/>
            <person name="Nishida H."/>
            <person name="Aasland R."/>
            <person name="Huzurbazar S."/>
            <person name="Westhof E."/>
            <person name="Delsuc F."/>
            <person name="Lehrach H."/>
            <person name="Reinhardt R."/>
            <person name="Weissenbach J."/>
            <person name="Roy S.W."/>
            <person name="Artiguenave F."/>
            <person name="Postlethwait J.H."/>
            <person name="Manak J.R."/>
            <person name="Thompson E.M."/>
            <person name="Jaillon O."/>
            <person name="Du Pasquier L."/>
            <person name="Boudinot P."/>
            <person name="Liberles D.A."/>
            <person name="Volff J.N."/>
            <person name="Philippe H."/>
            <person name="Lenhard B."/>
            <person name="Roest Crollius H."/>
            <person name="Wincker P."/>
            <person name="Chourrout D."/>
        </authorList>
    </citation>
    <scope>NUCLEOTIDE SEQUENCE [LARGE SCALE GENOMIC DNA]</scope>
</reference>
<keyword evidence="4" id="KW-1185">Reference proteome</keyword>
<dbReference type="EMBL" id="FN653053">
    <property type="protein sequence ID" value="CBY10254.1"/>
    <property type="molecule type" value="Genomic_DNA"/>
</dbReference>
<feature type="signal peptide" evidence="1">
    <location>
        <begin position="1"/>
        <end position="16"/>
    </location>
</feature>
<dbReference type="InParanoid" id="E4XI38"/>
<evidence type="ECO:0000256" key="1">
    <source>
        <dbReference type="SAM" id="SignalP"/>
    </source>
</evidence>
<organism evidence="2">
    <name type="scientific">Oikopleura dioica</name>
    <name type="common">Tunicate</name>
    <dbReference type="NCBI Taxonomy" id="34765"/>
    <lineage>
        <taxon>Eukaryota</taxon>
        <taxon>Metazoa</taxon>
        <taxon>Chordata</taxon>
        <taxon>Tunicata</taxon>
        <taxon>Appendicularia</taxon>
        <taxon>Copelata</taxon>
        <taxon>Oikopleuridae</taxon>
        <taxon>Oikopleura</taxon>
    </lineage>
</organism>